<dbReference type="SUPFAM" id="SSF81383">
    <property type="entry name" value="F-box domain"/>
    <property type="match status" value="1"/>
</dbReference>
<dbReference type="AlphaFoldDB" id="A0A6S6VSV4"/>
<dbReference type="EMBL" id="HG992979">
    <property type="protein sequence ID" value="CAE7020576.1"/>
    <property type="molecule type" value="Genomic_DNA"/>
</dbReference>
<evidence type="ECO:0000313" key="3">
    <source>
        <dbReference type="Proteomes" id="UP000472372"/>
    </source>
</evidence>
<dbReference type="InterPro" id="IPR001810">
    <property type="entry name" value="F-box_dom"/>
</dbReference>
<dbReference type="SMART" id="SM00256">
    <property type="entry name" value="FBOX"/>
    <property type="match status" value="1"/>
</dbReference>
<dbReference type="Proteomes" id="UP000472372">
    <property type="component" value="Chromosome 3"/>
</dbReference>
<dbReference type="Pfam" id="PF12937">
    <property type="entry name" value="F-box-like"/>
    <property type="match status" value="1"/>
</dbReference>
<dbReference type="InterPro" id="IPR036047">
    <property type="entry name" value="F-box-like_dom_sf"/>
</dbReference>
<dbReference type="PROSITE" id="PS50181">
    <property type="entry name" value="FBOX"/>
    <property type="match status" value="1"/>
</dbReference>
<accession>A0A6S6VSV4</accession>
<dbReference type="Gene3D" id="1.20.1280.50">
    <property type="match status" value="1"/>
</dbReference>
<name>A0A6S6VSV4_9PLEO</name>
<protein>
    <submittedName>
        <fullName evidence="2">F-box multi-domain protein</fullName>
    </submittedName>
</protein>
<evidence type="ECO:0000313" key="2">
    <source>
        <dbReference type="EMBL" id="CAE7020576.1"/>
    </source>
</evidence>
<reference evidence="2" key="1">
    <citation type="submission" date="2021-02" db="EMBL/GenBank/DDBJ databases">
        <authorList>
            <person name="Syme A R."/>
            <person name="Syme A R."/>
            <person name="Moolhuijzen P."/>
        </authorList>
    </citation>
    <scope>NUCLEOTIDE SEQUENCE</scope>
    <source>
        <strain evidence="2">W1-1</strain>
    </source>
</reference>
<organism evidence="2 3">
    <name type="scientific">Pyrenophora teres f. teres</name>
    <dbReference type="NCBI Taxonomy" id="97479"/>
    <lineage>
        <taxon>Eukaryota</taxon>
        <taxon>Fungi</taxon>
        <taxon>Dikarya</taxon>
        <taxon>Ascomycota</taxon>
        <taxon>Pezizomycotina</taxon>
        <taxon>Dothideomycetes</taxon>
        <taxon>Pleosporomycetidae</taxon>
        <taxon>Pleosporales</taxon>
        <taxon>Pleosporineae</taxon>
        <taxon>Pleosporaceae</taxon>
        <taxon>Pyrenophora</taxon>
    </lineage>
</organism>
<feature type="compositionally biased region" description="Polar residues" evidence="1">
    <location>
        <begin position="1"/>
        <end position="16"/>
    </location>
</feature>
<sequence>MSQSRTSAPVTPSSSHAPGGHNHQPLPAYLARHVNLGFNQDDISALLCAIDSSQVSPSSNTRLAHLPAELLLQILEYVPVDHVLDWRLVCRGFRDAIDGRVLFHHLHRTELIGYLGSRYSHPLAALDDEQYEKLHLLRARFDCIQGQAADVLAKSDTPVWSGKKALFRVDGSWLDEFRHISGAAARKGDIWDSDRLWMDVLNRLCLRSSDEVIGTLRWCIRLDHAVLDVDFSAQRLGSEVCFYMREGSIQINWKDTMVRFLKTERALRLMLEKVHILFLSNPAQPNTRHPLLTLYTQKRDSPFTYSHAEDCLRAIRRERLFATLNRSDRNDRTMAWNLRLLTPLFGRPSENHNTNLQPIEDEATSLLLLLRRAAALSPTQTHHLETLAANYRSMEDELHELDNAFGEFKAYMSLPGFQMNILLPAMISNADHVPRNPVAWSDELRVRIECHVERWQSQRRVVEQVRMLLAASNEAMAVPDDSFDELDSEF</sequence>
<feature type="region of interest" description="Disordered" evidence="1">
    <location>
        <begin position="1"/>
        <end position="24"/>
    </location>
</feature>
<gene>
    <name evidence="2" type="ORF">PTTW11_03092</name>
</gene>
<proteinExistence type="predicted"/>
<evidence type="ECO:0000256" key="1">
    <source>
        <dbReference type="SAM" id="MobiDB-lite"/>
    </source>
</evidence>